<dbReference type="PANTHER" id="PTHR32465:SF0">
    <property type="entry name" value="BARDET-BIEDL SYNDROME 2 PROTEIN"/>
    <property type="match status" value="1"/>
</dbReference>
<dbReference type="SUPFAM" id="SSF50998">
    <property type="entry name" value="Quinoprotein alcohol dehydrogenase-like"/>
    <property type="match status" value="1"/>
</dbReference>
<proteinExistence type="predicted"/>
<dbReference type="OrthoDB" id="2120021at2759"/>
<reference evidence="2 3" key="2">
    <citation type="submission" date="2018-11" db="EMBL/GenBank/DDBJ databases">
        <authorList>
            <consortium name="Pathogen Informatics"/>
        </authorList>
    </citation>
    <scope>NUCLEOTIDE SEQUENCE [LARGE SCALE GENOMIC DNA]</scope>
    <source>
        <strain evidence="2 3">Egypt</strain>
    </source>
</reference>
<dbReference type="InterPro" id="IPR011047">
    <property type="entry name" value="Quinoprotein_ADH-like_sf"/>
</dbReference>
<dbReference type="Proteomes" id="UP000272942">
    <property type="component" value="Unassembled WGS sequence"/>
</dbReference>
<dbReference type="InterPro" id="IPR016616">
    <property type="entry name" value="Bardet-Biedl_syndrome_2_prot"/>
</dbReference>
<accession>A0A183AUE2</accession>
<dbReference type="GO" id="GO:0043005">
    <property type="term" value="C:neuron projection"/>
    <property type="evidence" value="ECO:0007669"/>
    <property type="project" value="TreeGrafter"/>
</dbReference>
<dbReference type="GO" id="GO:0036064">
    <property type="term" value="C:ciliary basal body"/>
    <property type="evidence" value="ECO:0007669"/>
    <property type="project" value="TreeGrafter"/>
</dbReference>
<dbReference type="GO" id="GO:1905515">
    <property type="term" value="P:non-motile cilium assembly"/>
    <property type="evidence" value="ECO:0007669"/>
    <property type="project" value="InterPro"/>
</dbReference>
<dbReference type="WBParaSite" id="ECPE_0001060901-mRNA-1">
    <property type="protein sequence ID" value="ECPE_0001060901-mRNA-1"/>
    <property type="gene ID" value="ECPE_0001060901"/>
</dbReference>
<evidence type="ECO:0000313" key="2">
    <source>
        <dbReference type="EMBL" id="VDP87278.1"/>
    </source>
</evidence>
<dbReference type="EMBL" id="UZAN01049299">
    <property type="protein sequence ID" value="VDP87278.1"/>
    <property type="molecule type" value="Genomic_DNA"/>
</dbReference>
<reference evidence="4" key="1">
    <citation type="submission" date="2016-06" db="UniProtKB">
        <authorList>
            <consortium name="WormBaseParasite"/>
        </authorList>
    </citation>
    <scope>IDENTIFICATION</scope>
</reference>
<gene>
    <name evidence="2" type="ORF">ECPE_LOCUS10577</name>
</gene>
<protein>
    <submittedName>
        <fullName evidence="4">BBS2_N domain-containing protein</fullName>
    </submittedName>
</protein>
<keyword evidence="3" id="KW-1185">Reference proteome</keyword>
<dbReference type="InterPro" id="IPR029430">
    <property type="entry name" value="BBS2_N"/>
</dbReference>
<feature type="domain" description="Ciliary BBSome complex subunit 2 N-terminal" evidence="1">
    <location>
        <begin position="3"/>
        <end position="52"/>
    </location>
</feature>
<organism evidence="4">
    <name type="scientific">Echinostoma caproni</name>
    <dbReference type="NCBI Taxonomy" id="27848"/>
    <lineage>
        <taxon>Eukaryota</taxon>
        <taxon>Metazoa</taxon>
        <taxon>Spiralia</taxon>
        <taxon>Lophotrochozoa</taxon>
        <taxon>Platyhelminthes</taxon>
        <taxon>Trematoda</taxon>
        <taxon>Digenea</taxon>
        <taxon>Plagiorchiida</taxon>
        <taxon>Echinostomata</taxon>
        <taxon>Echinostomatoidea</taxon>
        <taxon>Echinostomatidae</taxon>
        <taxon>Echinostoma</taxon>
    </lineage>
</organism>
<evidence type="ECO:0000259" key="1">
    <source>
        <dbReference type="Pfam" id="PF14781"/>
    </source>
</evidence>
<evidence type="ECO:0000313" key="4">
    <source>
        <dbReference type="WBParaSite" id="ECPE_0001060901-mRNA-1"/>
    </source>
</evidence>
<name>A0A183AUE2_9TREM</name>
<dbReference type="GO" id="GO:0034464">
    <property type="term" value="C:BBSome"/>
    <property type="evidence" value="ECO:0007669"/>
    <property type="project" value="InterPro"/>
</dbReference>
<dbReference type="AlphaFoldDB" id="A0A183AUE2"/>
<evidence type="ECO:0000313" key="3">
    <source>
        <dbReference type="Proteomes" id="UP000272942"/>
    </source>
</evidence>
<dbReference type="GO" id="GO:0031514">
    <property type="term" value="C:motile cilium"/>
    <property type="evidence" value="ECO:0007669"/>
    <property type="project" value="TreeGrafter"/>
</dbReference>
<dbReference type="Pfam" id="PF14781">
    <property type="entry name" value="BBS2_N"/>
    <property type="match status" value="1"/>
</dbReference>
<dbReference type="PANTHER" id="PTHR32465">
    <property type="entry name" value="BARDET-BIEDL SYNDROME 2 PROTEIN"/>
    <property type="match status" value="1"/>
</dbReference>
<dbReference type="GO" id="GO:0016020">
    <property type="term" value="C:membrane"/>
    <property type="evidence" value="ECO:0007669"/>
    <property type="project" value="TreeGrafter"/>
</dbReference>
<sequence length="160" mass="17386">MCTSIMAGRLSNPAERDILLLGSQTGVIAYDAYDHFILLLFQMPDGVNAMLISDQLGTRDHPIVVIGGRCSIVALNETGAEVFWTVTGESVMSLTVIESEIPLDTTEEPSNQLVVGSEDYRIRIMQKNAIRQFGQGGGVKADLVRSLSDSRGFLTTSFES</sequence>